<gene>
    <name evidence="2" type="ORF">BLGHR1_11625</name>
</gene>
<organism evidence="2 3">
    <name type="scientific">Blumeria hordei</name>
    <name type="common">Barley powdery mildew</name>
    <name type="synonym">Blumeria graminis f. sp. hordei</name>
    <dbReference type="NCBI Taxonomy" id="2867405"/>
    <lineage>
        <taxon>Eukaryota</taxon>
        <taxon>Fungi</taxon>
        <taxon>Dikarya</taxon>
        <taxon>Ascomycota</taxon>
        <taxon>Pezizomycotina</taxon>
        <taxon>Leotiomycetes</taxon>
        <taxon>Erysiphales</taxon>
        <taxon>Erysiphaceae</taxon>
        <taxon>Blumeria</taxon>
    </lineage>
</organism>
<accession>A0A383UM44</accession>
<dbReference type="VEuPathDB" id="FungiDB:BLGHR1_11625"/>
<proteinExistence type="predicted"/>
<dbReference type="Proteomes" id="UP000275772">
    <property type="component" value="Unassembled WGS sequence"/>
</dbReference>
<sequence>MRLLPLASFIALMSHLISVSAEYKYVCPSKTKFTTVDMGNLRERIKNQSLHEGVYIEKFQDVIAYTYTFDRKTIDGVAYEYLLALDYIAKMISVYEIGGGLTSECELKSVSDEPPV</sequence>
<protein>
    <submittedName>
        <fullName evidence="2">Uncharacterized protein</fullName>
    </submittedName>
</protein>
<evidence type="ECO:0000313" key="2">
    <source>
        <dbReference type="EMBL" id="SZF00876.1"/>
    </source>
</evidence>
<evidence type="ECO:0000256" key="1">
    <source>
        <dbReference type="SAM" id="SignalP"/>
    </source>
</evidence>
<keyword evidence="1" id="KW-0732">Signal</keyword>
<name>A0A383UM44_BLUHO</name>
<dbReference type="EMBL" id="UNSH01000028">
    <property type="protein sequence ID" value="SZF00876.1"/>
    <property type="molecule type" value="Genomic_DNA"/>
</dbReference>
<feature type="signal peptide" evidence="1">
    <location>
        <begin position="1"/>
        <end position="21"/>
    </location>
</feature>
<evidence type="ECO:0000313" key="3">
    <source>
        <dbReference type="Proteomes" id="UP000275772"/>
    </source>
</evidence>
<reference evidence="2 3" key="1">
    <citation type="submission" date="2017-11" db="EMBL/GenBank/DDBJ databases">
        <authorList>
            <person name="Kracher B."/>
        </authorList>
    </citation>
    <scope>NUCLEOTIDE SEQUENCE [LARGE SCALE GENOMIC DNA]</scope>
    <source>
        <strain evidence="2 3">RACE1</strain>
    </source>
</reference>
<feature type="chain" id="PRO_5016657473" evidence="1">
    <location>
        <begin position="22"/>
        <end position="116"/>
    </location>
</feature>
<dbReference type="AlphaFoldDB" id="A0A383UM44"/>